<accession>A0A0R1GXX6</accession>
<dbReference type="RefSeq" id="WP_057904372.1">
    <property type="nucleotide sequence ID" value="NZ_AZDA01000046.1"/>
</dbReference>
<dbReference type="EMBL" id="AZDA01000046">
    <property type="protein sequence ID" value="KRK38997.1"/>
    <property type="molecule type" value="Genomic_DNA"/>
</dbReference>
<dbReference type="PATRIC" id="fig|1423726.3.peg.2823"/>
<evidence type="ECO:0000313" key="2">
    <source>
        <dbReference type="Proteomes" id="UP000051461"/>
    </source>
</evidence>
<dbReference type="Proteomes" id="UP000051461">
    <property type="component" value="Unassembled WGS sequence"/>
</dbReference>
<gene>
    <name evidence="1" type="ORF">FC07_GL002713</name>
</gene>
<sequence length="103" mass="11532">MASFEIECVTQLCLVKLGNDVFKGDLYGVYQEAHRHIALRIEDVSGVISNPVAVVAVNGELLSVRLTQVHLLGVEVSKPLADVDDTLFARRNMEVMIEKYKRF</sequence>
<reference evidence="1 2" key="1">
    <citation type="journal article" date="2015" name="Genome Announc.">
        <title>Expanding the biotechnology potential of lactobacilli through comparative genomics of 213 strains and associated genera.</title>
        <authorList>
            <person name="Sun Z."/>
            <person name="Harris H.M."/>
            <person name="McCann A."/>
            <person name="Guo C."/>
            <person name="Argimon S."/>
            <person name="Zhang W."/>
            <person name="Yang X."/>
            <person name="Jeffery I.B."/>
            <person name="Cooney J.C."/>
            <person name="Kagawa T.F."/>
            <person name="Liu W."/>
            <person name="Song Y."/>
            <person name="Salvetti E."/>
            <person name="Wrobel A."/>
            <person name="Rasinkangas P."/>
            <person name="Parkhill J."/>
            <person name="Rea M.C."/>
            <person name="O'Sullivan O."/>
            <person name="Ritari J."/>
            <person name="Douillard F.P."/>
            <person name="Paul Ross R."/>
            <person name="Yang R."/>
            <person name="Briner A.E."/>
            <person name="Felis G.E."/>
            <person name="de Vos W.M."/>
            <person name="Barrangou R."/>
            <person name="Klaenhammer T.R."/>
            <person name="Caufield P.W."/>
            <person name="Cui Y."/>
            <person name="Zhang H."/>
            <person name="O'Toole P.W."/>
        </authorList>
    </citation>
    <scope>NUCLEOTIDE SEQUENCE [LARGE SCALE GENOMIC DNA]</scope>
    <source>
        <strain evidence="1 2">DSM 20003</strain>
    </source>
</reference>
<comment type="caution">
    <text evidence="1">The sequence shown here is derived from an EMBL/GenBank/DDBJ whole genome shotgun (WGS) entry which is preliminary data.</text>
</comment>
<organism evidence="1 2">
    <name type="scientific">Loigolactobacillus bifermentans DSM 20003</name>
    <dbReference type="NCBI Taxonomy" id="1423726"/>
    <lineage>
        <taxon>Bacteria</taxon>
        <taxon>Bacillati</taxon>
        <taxon>Bacillota</taxon>
        <taxon>Bacilli</taxon>
        <taxon>Lactobacillales</taxon>
        <taxon>Lactobacillaceae</taxon>
        <taxon>Loigolactobacillus</taxon>
    </lineage>
</organism>
<name>A0A0R1GXX6_9LACO</name>
<proteinExistence type="predicted"/>
<dbReference type="STRING" id="1423726.FC07_GL002713"/>
<dbReference type="AlphaFoldDB" id="A0A0R1GXX6"/>
<evidence type="ECO:0000313" key="1">
    <source>
        <dbReference type="EMBL" id="KRK38997.1"/>
    </source>
</evidence>
<keyword evidence="2" id="KW-1185">Reference proteome</keyword>
<protein>
    <submittedName>
        <fullName evidence="1">Uncharacterized protein</fullName>
    </submittedName>
</protein>